<keyword evidence="2" id="KW-1185">Reference proteome</keyword>
<sequence length="383" mass="45208">MSDCLHLAMMIPFILNRFLKPTHFKKLELALFQRQTGVSRSDLAVNFWIKCWVLMARTMTIAFKHSFTEEDYIQLHECLDSERKLFSQAFEDFENLPNLHVNYHLLLHARNYATLLNTGVGTKEMVHRIFKNIVIRINRKNIELDLLKRYTTLFAIRHLFDGGIDKRFSSTNNALTNLPYHLKRLMNDWFIVEKPFDPEEDISNDEYISNIVLKKRIPKKYAEKIVPNDSGFRRELASVYQEMGYEAAFFESSCRYYELICFSVEDNGINTQYRLHVGDVVTTISEEEGETFALLQSIFSHKRNNQRFAFIVIDKFEITNQKKLECPVYRLRDTQRIRPISELDTNSTAHFIHYCNDDECISGSCHDFGNDLYIKNMYFFKAI</sequence>
<gene>
    <name evidence="1" type="ORF">RirG_224440</name>
</gene>
<protein>
    <submittedName>
        <fullName evidence="1">Uncharacterized protein</fullName>
    </submittedName>
</protein>
<proteinExistence type="predicted"/>
<evidence type="ECO:0000313" key="2">
    <source>
        <dbReference type="Proteomes" id="UP000022910"/>
    </source>
</evidence>
<dbReference type="AlphaFoldDB" id="A0A015IEH4"/>
<name>A0A015IEH4_RHIIW</name>
<reference evidence="1 2" key="1">
    <citation type="submission" date="2014-02" db="EMBL/GenBank/DDBJ databases">
        <title>Single nucleus genome sequencing reveals high similarity among nuclei of an endomycorrhizal fungus.</title>
        <authorList>
            <person name="Lin K."/>
            <person name="Geurts R."/>
            <person name="Zhang Z."/>
            <person name="Limpens E."/>
            <person name="Saunders D.G."/>
            <person name="Mu D."/>
            <person name="Pang E."/>
            <person name="Cao H."/>
            <person name="Cha H."/>
            <person name="Lin T."/>
            <person name="Zhou Q."/>
            <person name="Shang Y."/>
            <person name="Li Y."/>
            <person name="Ivanov S."/>
            <person name="Sharma T."/>
            <person name="Velzen R.V."/>
            <person name="Ruijter N.D."/>
            <person name="Aanen D.K."/>
            <person name="Win J."/>
            <person name="Kamoun S."/>
            <person name="Bisseling T."/>
            <person name="Huang S."/>
        </authorList>
    </citation>
    <scope>NUCLEOTIDE SEQUENCE [LARGE SCALE GENOMIC DNA]</scope>
    <source>
        <strain evidence="2">DAOM197198w</strain>
    </source>
</reference>
<dbReference type="HOGENOM" id="CLU_045725_1_0_1"/>
<dbReference type="OrthoDB" id="2363156at2759"/>
<accession>A0A015IEH4</accession>
<dbReference type="EMBL" id="JEMT01028139">
    <property type="protein sequence ID" value="EXX55552.1"/>
    <property type="molecule type" value="Genomic_DNA"/>
</dbReference>
<evidence type="ECO:0000313" key="1">
    <source>
        <dbReference type="EMBL" id="EXX55552.1"/>
    </source>
</evidence>
<dbReference type="Proteomes" id="UP000022910">
    <property type="component" value="Unassembled WGS sequence"/>
</dbReference>
<organism evidence="1 2">
    <name type="scientific">Rhizophagus irregularis (strain DAOM 197198w)</name>
    <name type="common">Glomus intraradices</name>
    <dbReference type="NCBI Taxonomy" id="1432141"/>
    <lineage>
        <taxon>Eukaryota</taxon>
        <taxon>Fungi</taxon>
        <taxon>Fungi incertae sedis</taxon>
        <taxon>Mucoromycota</taxon>
        <taxon>Glomeromycotina</taxon>
        <taxon>Glomeromycetes</taxon>
        <taxon>Glomerales</taxon>
        <taxon>Glomeraceae</taxon>
        <taxon>Rhizophagus</taxon>
    </lineage>
</organism>
<comment type="caution">
    <text evidence="1">The sequence shown here is derived from an EMBL/GenBank/DDBJ whole genome shotgun (WGS) entry which is preliminary data.</text>
</comment>